<dbReference type="PRINTS" id="PR00987">
    <property type="entry name" value="TRNASYNTHGLU"/>
</dbReference>
<gene>
    <name evidence="7" type="primary">gltX</name>
    <name evidence="11" type="ORF">HDF15_001070</name>
</gene>
<dbReference type="EMBL" id="JACHIO010000004">
    <property type="protein sequence ID" value="MBB5062733.1"/>
    <property type="molecule type" value="Genomic_DNA"/>
</dbReference>
<dbReference type="RefSeq" id="WP_184253399.1">
    <property type="nucleotide sequence ID" value="NZ_JACHIO010000004.1"/>
</dbReference>
<evidence type="ECO:0000259" key="9">
    <source>
        <dbReference type="Pfam" id="PF00749"/>
    </source>
</evidence>
<dbReference type="AlphaFoldDB" id="A0A7W8E7W8"/>
<dbReference type="InterPro" id="IPR004527">
    <property type="entry name" value="Glu-tRNA-ligase_bac/mito"/>
</dbReference>
<comment type="subunit">
    <text evidence="7">Monomer.</text>
</comment>
<comment type="subcellular location">
    <subcellularLocation>
        <location evidence="7">Cytoplasm</location>
    </subcellularLocation>
</comment>
<dbReference type="PANTHER" id="PTHR43311:SF2">
    <property type="entry name" value="GLUTAMATE--TRNA LIGASE, MITOCHONDRIAL-RELATED"/>
    <property type="match status" value="1"/>
</dbReference>
<comment type="function">
    <text evidence="7">Catalyzes the attachment of glutamate to tRNA(Glu) in a two-step reaction: glutamate is first activated by ATP to form Glu-AMP and then transferred to the acceptor end of tRNA(Glu).</text>
</comment>
<dbReference type="FunFam" id="3.40.50.620:FF:000045">
    <property type="entry name" value="Glutamate--tRNA ligase, mitochondrial"/>
    <property type="match status" value="1"/>
</dbReference>
<proteinExistence type="inferred from homology"/>
<dbReference type="InterPro" id="IPR001412">
    <property type="entry name" value="aa-tRNA-synth_I_CS"/>
</dbReference>
<dbReference type="InterPro" id="IPR008925">
    <property type="entry name" value="aa_tRNA-synth_I_cd-bd_sf"/>
</dbReference>
<reference evidence="11 12" key="1">
    <citation type="submission" date="2020-08" db="EMBL/GenBank/DDBJ databases">
        <title>Genomic Encyclopedia of Type Strains, Phase IV (KMG-V): Genome sequencing to study the core and pangenomes of soil and plant-associated prokaryotes.</title>
        <authorList>
            <person name="Whitman W."/>
        </authorList>
    </citation>
    <scope>NUCLEOTIDE SEQUENCE [LARGE SCALE GENOMIC DNA]</scope>
    <source>
        <strain evidence="11 12">X5P3</strain>
    </source>
</reference>
<evidence type="ECO:0000256" key="6">
    <source>
        <dbReference type="ARBA" id="ARBA00023146"/>
    </source>
</evidence>
<organism evidence="11 12">
    <name type="scientific">Granulicella mallensis</name>
    <dbReference type="NCBI Taxonomy" id="940614"/>
    <lineage>
        <taxon>Bacteria</taxon>
        <taxon>Pseudomonadati</taxon>
        <taxon>Acidobacteriota</taxon>
        <taxon>Terriglobia</taxon>
        <taxon>Terriglobales</taxon>
        <taxon>Acidobacteriaceae</taxon>
        <taxon>Granulicella</taxon>
    </lineage>
</organism>
<comment type="catalytic activity">
    <reaction evidence="7">
        <text>tRNA(Glu) + L-glutamate + ATP = L-glutamyl-tRNA(Glu) + AMP + diphosphate</text>
        <dbReference type="Rhea" id="RHEA:23540"/>
        <dbReference type="Rhea" id="RHEA-COMP:9663"/>
        <dbReference type="Rhea" id="RHEA-COMP:9680"/>
        <dbReference type="ChEBI" id="CHEBI:29985"/>
        <dbReference type="ChEBI" id="CHEBI:30616"/>
        <dbReference type="ChEBI" id="CHEBI:33019"/>
        <dbReference type="ChEBI" id="CHEBI:78442"/>
        <dbReference type="ChEBI" id="CHEBI:78520"/>
        <dbReference type="ChEBI" id="CHEBI:456215"/>
        <dbReference type="EC" id="6.1.1.17"/>
    </reaction>
</comment>
<dbReference type="InterPro" id="IPR033910">
    <property type="entry name" value="GluRS_core"/>
</dbReference>
<evidence type="ECO:0000259" key="10">
    <source>
        <dbReference type="Pfam" id="PF19269"/>
    </source>
</evidence>
<keyword evidence="3 7" id="KW-0547">Nucleotide-binding</keyword>
<dbReference type="InterPro" id="IPR020751">
    <property type="entry name" value="aa-tRNA-synth_I_codon-bd_sub2"/>
</dbReference>
<feature type="short sequence motif" description="'KMSKS' region" evidence="7">
    <location>
        <begin position="262"/>
        <end position="266"/>
    </location>
</feature>
<dbReference type="InterPro" id="IPR000924">
    <property type="entry name" value="Glu/Gln-tRNA-synth"/>
</dbReference>
<evidence type="ECO:0000256" key="8">
    <source>
        <dbReference type="SAM" id="MobiDB-lite"/>
    </source>
</evidence>
<evidence type="ECO:0000256" key="4">
    <source>
        <dbReference type="ARBA" id="ARBA00022840"/>
    </source>
</evidence>
<keyword evidence="6 7" id="KW-0030">Aminoacyl-tRNA synthetase</keyword>
<evidence type="ECO:0000256" key="2">
    <source>
        <dbReference type="ARBA" id="ARBA00022598"/>
    </source>
</evidence>
<comment type="caution">
    <text evidence="11">The sequence shown here is derived from an EMBL/GenBank/DDBJ whole genome shotgun (WGS) entry which is preliminary data.</text>
</comment>
<dbReference type="InterPro" id="IPR014729">
    <property type="entry name" value="Rossmann-like_a/b/a_fold"/>
</dbReference>
<dbReference type="GO" id="GO:0005524">
    <property type="term" value="F:ATP binding"/>
    <property type="evidence" value="ECO:0007669"/>
    <property type="project" value="UniProtKB-UniRule"/>
</dbReference>
<dbReference type="GO" id="GO:0006424">
    <property type="term" value="P:glutamyl-tRNA aminoacylation"/>
    <property type="evidence" value="ECO:0007669"/>
    <property type="project" value="UniProtKB-UniRule"/>
</dbReference>
<evidence type="ECO:0000256" key="7">
    <source>
        <dbReference type="HAMAP-Rule" id="MF_00022"/>
    </source>
</evidence>
<dbReference type="NCBIfam" id="TIGR00464">
    <property type="entry name" value="gltX_bact"/>
    <property type="match status" value="1"/>
</dbReference>
<evidence type="ECO:0000256" key="3">
    <source>
        <dbReference type="ARBA" id="ARBA00022741"/>
    </source>
</evidence>
<keyword evidence="2 7" id="KW-0436">Ligase</keyword>
<comment type="similarity">
    <text evidence="1 7">Belongs to the class-I aminoacyl-tRNA synthetase family. Glutamate--tRNA ligase type 1 subfamily.</text>
</comment>
<keyword evidence="7" id="KW-0963">Cytoplasm</keyword>
<dbReference type="Pfam" id="PF00749">
    <property type="entry name" value="tRNA-synt_1c"/>
    <property type="match status" value="1"/>
</dbReference>
<sequence length="506" mass="57521">MTPETSAPSPDSRPTRVRIAPSPTGDPHVGTAYIGLLNYLFAAQRGGEFVLRIEDTDRTRFVASSEQMIFDALKWIGLTWNEGPDVGGPYGPYRQSERTEIYREHVELLLRSGHAYRSFETAEELEEVRKQQMAAKQPPRYNGAARHLSQEEIDANLAAGKPFVVRLKVPLEGSTTFRDELRGEITFDHNNVDDQVLMKSDGFPTYHLANVVDDHLMRITDVIRAEEWISSTPKHVLLYNAFGWELPKFWHMPLLRNVDKSKISKRKNPVSLVYYRESGYLPNAMLNFLGLMGGGMAQPTEQEIVSKGLNTKEGDIFSLAEMKERFDFQRISLGGPVFDLVKLKWLNGEYIRRQSPDEFFQTLRQTLFSDAYLRAVAPLVQERIETVGQFGDMTGFLFSDNVLPPESVWLPKKRQPEETLAFAAEQLTALEASTWDAASIEAELKKLGEAKQWSVKENFMLLRAILSGSLTSPPLMESLVVFGKARSLDRVRRFLETQKKLANQRK</sequence>
<dbReference type="PANTHER" id="PTHR43311">
    <property type="entry name" value="GLUTAMATE--TRNA LIGASE"/>
    <property type="match status" value="1"/>
</dbReference>
<dbReference type="Gene3D" id="3.40.50.620">
    <property type="entry name" value="HUPs"/>
    <property type="match status" value="1"/>
</dbReference>
<dbReference type="HAMAP" id="MF_00022">
    <property type="entry name" value="Glu_tRNA_synth_type1"/>
    <property type="match status" value="1"/>
</dbReference>
<comment type="caution">
    <text evidence="7">Lacks conserved residue(s) required for the propagation of feature annotation.</text>
</comment>
<feature type="binding site" evidence="7">
    <location>
        <position position="265"/>
    </location>
    <ligand>
        <name>ATP</name>
        <dbReference type="ChEBI" id="CHEBI:30616"/>
    </ligand>
</feature>
<feature type="region of interest" description="Disordered" evidence="8">
    <location>
        <begin position="1"/>
        <end position="24"/>
    </location>
</feature>
<dbReference type="CDD" id="cd00808">
    <property type="entry name" value="GluRS_core"/>
    <property type="match status" value="1"/>
</dbReference>
<dbReference type="GO" id="GO:0008270">
    <property type="term" value="F:zinc ion binding"/>
    <property type="evidence" value="ECO:0007669"/>
    <property type="project" value="InterPro"/>
</dbReference>
<keyword evidence="4 7" id="KW-0067">ATP-binding</keyword>
<dbReference type="Pfam" id="PF19269">
    <property type="entry name" value="Anticodon_2"/>
    <property type="match status" value="1"/>
</dbReference>
<feature type="domain" description="Glutamyl/glutaminyl-tRNA synthetase class Ib catalytic" evidence="9">
    <location>
        <begin position="16"/>
        <end position="332"/>
    </location>
</feature>
<evidence type="ECO:0000256" key="5">
    <source>
        <dbReference type="ARBA" id="ARBA00022917"/>
    </source>
</evidence>
<dbReference type="SUPFAM" id="SSF48163">
    <property type="entry name" value="An anticodon-binding domain of class I aminoacyl-tRNA synthetases"/>
    <property type="match status" value="1"/>
</dbReference>
<dbReference type="Proteomes" id="UP000584867">
    <property type="component" value="Unassembled WGS sequence"/>
</dbReference>
<keyword evidence="5 7" id="KW-0648">Protein biosynthesis</keyword>
<dbReference type="InterPro" id="IPR049940">
    <property type="entry name" value="GluQ/Sye"/>
</dbReference>
<dbReference type="Gene3D" id="1.10.10.350">
    <property type="match status" value="1"/>
</dbReference>
<dbReference type="InterPro" id="IPR020058">
    <property type="entry name" value="Glu/Gln-tRNA-synth_Ib_cat-dom"/>
</dbReference>
<protein>
    <recommendedName>
        <fullName evidence="7">Glutamate--tRNA ligase</fullName>
        <ecNumber evidence="7">6.1.1.17</ecNumber>
    </recommendedName>
    <alternativeName>
        <fullName evidence="7">Glutamyl-tRNA synthetase</fullName>
        <shortName evidence="7">GluRS</shortName>
    </alternativeName>
</protein>
<evidence type="ECO:0000313" key="11">
    <source>
        <dbReference type="EMBL" id="MBB5062733.1"/>
    </source>
</evidence>
<dbReference type="GO" id="GO:0005829">
    <property type="term" value="C:cytosol"/>
    <property type="evidence" value="ECO:0007669"/>
    <property type="project" value="TreeGrafter"/>
</dbReference>
<accession>A0A7W8E7W8</accession>
<dbReference type="GO" id="GO:0000049">
    <property type="term" value="F:tRNA binding"/>
    <property type="evidence" value="ECO:0007669"/>
    <property type="project" value="InterPro"/>
</dbReference>
<feature type="short sequence motif" description="'HIGH' region" evidence="7">
    <location>
        <begin position="21"/>
        <end position="31"/>
    </location>
</feature>
<dbReference type="InterPro" id="IPR045462">
    <property type="entry name" value="aa-tRNA-synth_I_cd-bd"/>
</dbReference>
<feature type="domain" description="Aminoacyl-tRNA synthetase class I anticodon-binding" evidence="10">
    <location>
        <begin position="359"/>
        <end position="494"/>
    </location>
</feature>
<dbReference type="PROSITE" id="PS00178">
    <property type="entry name" value="AA_TRNA_LIGASE_I"/>
    <property type="match status" value="1"/>
</dbReference>
<dbReference type="GO" id="GO:0004818">
    <property type="term" value="F:glutamate-tRNA ligase activity"/>
    <property type="evidence" value="ECO:0007669"/>
    <property type="project" value="UniProtKB-UniRule"/>
</dbReference>
<evidence type="ECO:0000313" key="12">
    <source>
        <dbReference type="Proteomes" id="UP000584867"/>
    </source>
</evidence>
<dbReference type="EC" id="6.1.1.17" evidence="7"/>
<evidence type="ECO:0000256" key="1">
    <source>
        <dbReference type="ARBA" id="ARBA00007894"/>
    </source>
</evidence>
<name>A0A7W8E7W8_9BACT</name>
<dbReference type="SUPFAM" id="SSF52374">
    <property type="entry name" value="Nucleotidylyl transferase"/>
    <property type="match status" value="1"/>
</dbReference>